<keyword evidence="1" id="KW-1133">Transmembrane helix</keyword>
<name>A0A927C9H8_9BACL</name>
<dbReference type="AlphaFoldDB" id="A0A927C9H8"/>
<gene>
    <name evidence="2" type="ORF">IDH45_15100</name>
</gene>
<keyword evidence="1" id="KW-0812">Transmembrane</keyword>
<dbReference type="PANTHER" id="PTHR40076:SF1">
    <property type="entry name" value="MEMBRANE PROTEIN"/>
    <property type="match status" value="1"/>
</dbReference>
<dbReference type="InterPro" id="IPR010380">
    <property type="entry name" value="DUF975"/>
</dbReference>
<organism evidence="2 3">
    <name type="scientific">Paenibacillus oceani</name>
    <dbReference type="NCBI Taxonomy" id="2772510"/>
    <lineage>
        <taxon>Bacteria</taxon>
        <taxon>Bacillati</taxon>
        <taxon>Bacillota</taxon>
        <taxon>Bacilli</taxon>
        <taxon>Bacillales</taxon>
        <taxon>Paenibacillaceae</taxon>
        <taxon>Paenibacillus</taxon>
    </lineage>
</organism>
<feature type="transmembrane region" description="Helical" evidence="1">
    <location>
        <begin position="149"/>
        <end position="174"/>
    </location>
</feature>
<keyword evidence="1" id="KW-0472">Membrane</keyword>
<proteinExistence type="predicted"/>
<dbReference type="PANTHER" id="PTHR40076">
    <property type="entry name" value="MEMBRANE PROTEIN-RELATED"/>
    <property type="match status" value="1"/>
</dbReference>
<keyword evidence="3" id="KW-1185">Reference proteome</keyword>
<evidence type="ECO:0000313" key="3">
    <source>
        <dbReference type="Proteomes" id="UP000639396"/>
    </source>
</evidence>
<sequence length="193" mass="21635">MPTSSELRAAGRRSLTGYWWNAVGLTLIYSLILGLVGSIPGIGWIGVLLLGGPLTFAMYVFFLRLHRGERPLIGSLFDGFSRYAPTMALYLLMYVLIILWSLLLVVPGIIAALRYSQAYFIMQDDATIGPQDAIERSKEMMYGHKWRLFVLYVSFIGWALLSAITFGIGSLWLVPYMLASQAAFYEDLKSRSS</sequence>
<dbReference type="EMBL" id="JACXJA010000019">
    <property type="protein sequence ID" value="MBD2863319.1"/>
    <property type="molecule type" value="Genomic_DNA"/>
</dbReference>
<reference evidence="2" key="1">
    <citation type="submission" date="2020-09" db="EMBL/GenBank/DDBJ databases">
        <title>A novel bacterium of genus Paenibacillus, isolated from South China Sea.</title>
        <authorList>
            <person name="Huang H."/>
            <person name="Mo K."/>
            <person name="Hu Y."/>
        </authorList>
    </citation>
    <scope>NUCLEOTIDE SEQUENCE</scope>
    <source>
        <strain evidence="2">IB182363</strain>
    </source>
</reference>
<comment type="caution">
    <text evidence="2">The sequence shown here is derived from an EMBL/GenBank/DDBJ whole genome shotgun (WGS) entry which is preliminary data.</text>
</comment>
<dbReference type="Proteomes" id="UP000639396">
    <property type="component" value="Unassembled WGS sequence"/>
</dbReference>
<accession>A0A927C9H8</accession>
<evidence type="ECO:0000313" key="2">
    <source>
        <dbReference type="EMBL" id="MBD2863319.1"/>
    </source>
</evidence>
<feature type="transmembrane region" description="Helical" evidence="1">
    <location>
        <begin position="18"/>
        <end position="36"/>
    </location>
</feature>
<dbReference type="Pfam" id="PF06161">
    <property type="entry name" value="DUF975"/>
    <property type="match status" value="1"/>
</dbReference>
<feature type="transmembrane region" description="Helical" evidence="1">
    <location>
        <begin position="42"/>
        <end position="66"/>
    </location>
</feature>
<dbReference type="RefSeq" id="WP_190928953.1">
    <property type="nucleotide sequence ID" value="NZ_JACXJA010000019.1"/>
</dbReference>
<feature type="transmembrane region" description="Helical" evidence="1">
    <location>
        <begin position="87"/>
        <end position="113"/>
    </location>
</feature>
<evidence type="ECO:0000256" key="1">
    <source>
        <dbReference type="SAM" id="Phobius"/>
    </source>
</evidence>
<protein>
    <submittedName>
        <fullName evidence="2">DUF975 family protein</fullName>
    </submittedName>
</protein>